<dbReference type="InterPro" id="IPR008258">
    <property type="entry name" value="Transglycosylase_SLT_dom_1"/>
</dbReference>
<protein>
    <submittedName>
        <fullName evidence="4">Lytic transglycosylase domain-containing protein</fullName>
        <ecNumber evidence="4">4.2.2.n1</ecNumber>
    </submittedName>
</protein>
<evidence type="ECO:0000256" key="1">
    <source>
        <dbReference type="ARBA" id="ARBA00007734"/>
    </source>
</evidence>
<dbReference type="EC" id="4.2.2.n1" evidence="4"/>
<comment type="similarity">
    <text evidence="1">Belongs to the transglycosylase Slt family.</text>
</comment>
<feature type="domain" description="Transglycosylase SLT" evidence="3">
    <location>
        <begin position="138"/>
        <end position="232"/>
    </location>
</feature>
<name>A0ABU7UXV2_9GAMM</name>
<dbReference type="CDD" id="cd00254">
    <property type="entry name" value="LT-like"/>
    <property type="match status" value="1"/>
</dbReference>
<dbReference type="PANTHER" id="PTHR37423">
    <property type="entry name" value="SOLUBLE LYTIC MUREIN TRANSGLYCOSYLASE-RELATED"/>
    <property type="match status" value="1"/>
</dbReference>
<dbReference type="GO" id="GO:0016829">
    <property type="term" value="F:lyase activity"/>
    <property type="evidence" value="ECO:0007669"/>
    <property type="project" value="UniProtKB-KW"/>
</dbReference>
<feature type="chain" id="PRO_5046276373" evidence="2">
    <location>
        <begin position="28"/>
        <end position="274"/>
    </location>
</feature>
<dbReference type="Gene3D" id="1.10.530.10">
    <property type="match status" value="1"/>
</dbReference>
<comment type="caution">
    <text evidence="4">The sequence shown here is derived from an EMBL/GenBank/DDBJ whole genome shotgun (WGS) entry which is preliminary data.</text>
</comment>
<dbReference type="Pfam" id="PF01464">
    <property type="entry name" value="SLT"/>
    <property type="match status" value="1"/>
</dbReference>
<keyword evidence="5" id="KW-1185">Reference proteome</keyword>
<keyword evidence="4" id="KW-0456">Lyase</keyword>
<dbReference type="InterPro" id="IPR000189">
    <property type="entry name" value="Transglyc_AS"/>
</dbReference>
<reference evidence="4 5" key="1">
    <citation type="submission" date="2024-01" db="EMBL/GenBank/DDBJ databases">
        <title>Novel species of the genus Luteimonas isolated from rivers.</title>
        <authorList>
            <person name="Lu H."/>
        </authorList>
    </citation>
    <scope>NUCLEOTIDE SEQUENCE [LARGE SCALE GENOMIC DNA]</scope>
    <source>
        <strain evidence="4 5">FXH3W</strain>
    </source>
</reference>
<evidence type="ECO:0000259" key="3">
    <source>
        <dbReference type="Pfam" id="PF01464"/>
    </source>
</evidence>
<sequence>MRSHNHLLPPLLIVTALCSVGFSPAFAQERIAQQRTVYRCIKDNTVSLATFREKGAKCEPKTITDTAGKPTNIFGNLGVINGNLYEGMVDGKPALTTRKTKGFTLLTRFTVETPKDSTAHVGMGQVGKARTDAFNTQFKAAAKKHKVDEALLRAVAHAESGFVAGIVSPKGALGVMQLMPGTARELGVTNALDPSQSIDGGARYLSQLSKRYRGDVTRVIAAYNAGPGAVAKFNGVPPYRETLAYLDKVNALLLNYRAALGLLPKPKPPLKAAQ</sequence>
<dbReference type="SUPFAM" id="SSF53955">
    <property type="entry name" value="Lysozyme-like"/>
    <property type="match status" value="1"/>
</dbReference>
<evidence type="ECO:0000313" key="5">
    <source>
        <dbReference type="Proteomes" id="UP001356170"/>
    </source>
</evidence>
<dbReference type="Proteomes" id="UP001356170">
    <property type="component" value="Unassembled WGS sequence"/>
</dbReference>
<evidence type="ECO:0000256" key="2">
    <source>
        <dbReference type="SAM" id="SignalP"/>
    </source>
</evidence>
<dbReference type="PANTHER" id="PTHR37423:SF2">
    <property type="entry name" value="MEMBRANE-BOUND LYTIC MUREIN TRANSGLYCOSYLASE C"/>
    <property type="match status" value="1"/>
</dbReference>
<dbReference type="EMBL" id="JAZHBO010000001">
    <property type="protein sequence ID" value="MEF2154838.1"/>
    <property type="molecule type" value="Genomic_DNA"/>
</dbReference>
<organism evidence="4 5">
    <name type="scientific">Aquilutibacter rugosus</name>
    <dbReference type="NCBI Taxonomy" id="3115820"/>
    <lineage>
        <taxon>Bacteria</taxon>
        <taxon>Pseudomonadati</taxon>
        <taxon>Pseudomonadota</taxon>
        <taxon>Gammaproteobacteria</taxon>
        <taxon>Lysobacterales</taxon>
        <taxon>Lysobacteraceae</taxon>
        <taxon>Aquilutibacter</taxon>
    </lineage>
</organism>
<proteinExistence type="inferred from homology"/>
<dbReference type="PROSITE" id="PS00922">
    <property type="entry name" value="TRANSGLYCOSYLASE"/>
    <property type="match status" value="1"/>
</dbReference>
<evidence type="ECO:0000313" key="4">
    <source>
        <dbReference type="EMBL" id="MEF2154838.1"/>
    </source>
</evidence>
<gene>
    <name evidence="4" type="ORF">V3390_01100</name>
</gene>
<dbReference type="RefSeq" id="WP_331702992.1">
    <property type="nucleotide sequence ID" value="NZ_JAZHBO010000001.1"/>
</dbReference>
<dbReference type="InterPro" id="IPR023346">
    <property type="entry name" value="Lysozyme-like_dom_sf"/>
</dbReference>
<accession>A0ABU7UXV2</accession>
<keyword evidence="2" id="KW-0732">Signal</keyword>
<feature type="signal peptide" evidence="2">
    <location>
        <begin position="1"/>
        <end position="27"/>
    </location>
</feature>